<sequence>MILFDFNKLQISLANHPLRPARTASTGISIAASLKERLKLVCRSRPPVLTPIWFLFLMGPRIGVLPLQN</sequence>
<protein>
    <submittedName>
        <fullName evidence="1">Uncharacterized protein</fullName>
    </submittedName>
</protein>
<proteinExistence type="predicted"/>
<keyword evidence="2" id="KW-1185">Reference proteome</keyword>
<reference evidence="1" key="1">
    <citation type="submission" date="2020-08" db="EMBL/GenBank/DDBJ databases">
        <title>Multicomponent nature underlies the extraordinary mechanical properties of spider dragline silk.</title>
        <authorList>
            <person name="Kono N."/>
            <person name="Nakamura H."/>
            <person name="Mori M."/>
            <person name="Yoshida Y."/>
            <person name="Ohtoshi R."/>
            <person name="Malay A.D."/>
            <person name="Moran D.A.P."/>
            <person name="Tomita M."/>
            <person name="Numata K."/>
            <person name="Arakawa K."/>
        </authorList>
    </citation>
    <scope>NUCLEOTIDE SEQUENCE</scope>
</reference>
<dbReference type="EMBL" id="BMAU01021306">
    <property type="protein sequence ID" value="GFY11632.1"/>
    <property type="molecule type" value="Genomic_DNA"/>
</dbReference>
<comment type="caution">
    <text evidence="1">The sequence shown here is derived from an EMBL/GenBank/DDBJ whole genome shotgun (WGS) entry which is preliminary data.</text>
</comment>
<accession>A0A8X6VB05</accession>
<organism evidence="1 2">
    <name type="scientific">Trichonephila clavipes</name>
    <name type="common">Golden silk orbweaver</name>
    <name type="synonym">Nephila clavipes</name>
    <dbReference type="NCBI Taxonomy" id="2585209"/>
    <lineage>
        <taxon>Eukaryota</taxon>
        <taxon>Metazoa</taxon>
        <taxon>Ecdysozoa</taxon>
        <taxon>Arthropoda</taxon>
        <taxon>Chelicerata</taxon>
        <taxon>Arachnida</taxon>
        <taxon>Araneae</taxon>
        <taxon>Araneomorphae</taxon>
        <taxon>Entelegynae</taxon>
        <taxon>Araneoidea</taxon>
        <taxon>Nephilidae</taxon>
        <taxon>Trichonephila</taxon>
    </lineage>
</organism>
<evidence type="ECO:0000313" key="1">
    <source>
        <dbReference type="EMBL" id="GFY11632.1"/>
    </source>
</evidence>
<dbReference type="Proteomes" id="UP000887159">
    <property type="component" value="Unassembled WGS sequence"/>
</dbReference>
<dbReference type="AlphaFoldDB" id="A0A8X6VB05"/>
<evidence type="ECO:0000313" key="2">
    <source>
        <dbReference type="Proteomes" id="UP000887159"/>
    </source>
</evidence>
<name>A0A8X6VB05_TRICX</name>
<gene>
    <name evidence="1" type="ORF">TNCV_4231011</name>
</gene>